<accession>A0ABQ7DMB6</accession>
<dbReference type="PROSITE" id="PS51126">
    <property type="entry name" value="DILUTE"/>
    <property type="match status" value="1"/>
</dbReference>
<reference evidence="2 3" key="1">
    <citation type="journal article" date="2020" name="BMC Genomics">
        <title>Intraspecific diversification of the crop wild relative Brassica cretica Lam. using demographic model selection.</title>
        <authorList>
            <person name="Kioukis A."/>
            <person name="Michalopoulou V.A."/>
            <person name="Briers L."/>
            <person name="Pirintsos S."/>
            <person name="Studholme D.J."/>
            <person name="Pavlidis P."/>
            <person name="Sarris P.F."/>
        </authorList>
    </citation>
    <scope>NUCLEOTIDE SEQUENCE [LARGE SCALE GENOMIC DNA]</scope>
    <source>
        <strain evidence="3">cv. PFS-1207/04</strain>
    </source>
</reference>
<organism evidence="2 3">
    <name type="scientific">Brassica cretica</name>
    <name type="common">Mustard</name>
    <dbReference type="NCBI Taxonomy" id="69181"/>
    <lineage>
        <taxon>Eukaryota</taxon>
        <taxon>Viridiplantae</taxon>
        <taxon>Streptophyta</taxon>
        <taxon>Embryophyta</taxon>
        <taxon>Tracheophyta</taxon>
        <taxon>Spermatophyta</taxon>
        <taxon>Magnoliopsida</taxon>
        <taxon>eudicotyledons</taxon>
        <taxon>Gunneridae</taxon>
        <taxon>Pentapetalae</taxon>
        <taxon>rosids</taxon>
        <taxon>malvids</taxon>
        <taxon>Brassicales</taxon>
        <taxon>Brassicaceae</taxon>
        <taxon>Brassiceae</taxon>
        <taxon>Brassica</taxon>
    </lineage>
</organism>
<feature type="non-terminal residue" evidence="2">
    <location>
        <position position="1"/>
    </location>
</feature>
<dbReference type="EMBL" id="QGKV02000649">
    <property type="protein sequence ID" value="KAF3578189.1"/>
    <property type="molecule type" value="Genomic_DNA"/>
</dbReference>
<comment type="caution">
    <text evidence="2">The sequence shown here is derived from an EMBL/GenBank/DDBJ whole genome shotgun (WGS) entry which is preliminary data.</text>
</comment>
<dbReference type="PANTHER" id="PTHR31344:SF14">
    <property type="entry name" value="NUCLEOLAR-LIKE PROTEIN"/>
    <property type="match status" value="1"/>
</dbReference>
<evidence type="ECO:0000313" key="2">
    <source>
        <dbReference type="EMBL" id="KAF3578189.1"/>
    </source>
</evidence>
<evidence type="ECO:0000259" key="1">
    <source>
        <dbReference type="PROSITE" id="PS51126"/>
    </source>
</evidence>
<dbReference type="InterPro" id="IPR002710">
    <property type="entry name" value="Dilute_dom"/>
</dbReference>
<sequence>SFATSIISTYLFSLQPPITSIPLVSSTWGRGIIENRTYMSLKKVHDNSLKVYLVEELREVAALEISLYSVVPDHSSSAHKLHTPARRVSRLYIHACKHWSQEKRATVARNTVSGLILAAKSCGNDVSRLTFWLSNIITLREITTSHAFTQTSKSNGSETFTAALEKVEFWIFSRIVESVWWQVFTPHMQSPENNVCKKNEKLMGEQEKGSFSISLWQNAFKVALSRLCPTRGEGHECGCLPILSKMVMEKCIARVDVAMFNAILRESEHQIPTDPVSDPILDSKVLPITAGDLSFGSGAQLKNAIGNWCRCLADDSVEEDEKYFSLLNELSDLLMLPKDMLMDLSVREEVCPSISLPLIKRILCNFTPDEFCPDHVPGAVLEELNTESVSDQKLSGVSFPYEASPVTYIPPSSTNVAEKIAEVGGDISRMKRNASVIQKKGYTSDEELDELDSPLRFVIDKVSVSPSSGHNGKVKQKDEQVAVVPNAMWKCMKHIDNPLSFAVLFELKKMFEDSCCEGDIIIFVVCLFGFHQSISDQKLSGVTFPYAAPPVTYIPPTSTNVAKKISEVGGDISRMSRNASVIQRKGYTSDEELDELDSPLTLVVDKVYMYH</sequence>
<dbReference type="InterPro" id="IPR021827">
    <property type="entry name" value="Nup186/Nup192/Nup205"/>
</dbReference>
<protein>
    <recommendedName>
        <fullName evidence="1">Dilute domain-containing protein</fullName>
    </recommendedName>
</protein>
<keyword evidence="3" id="KW-1185">Reference proteome</keyword>
<gene>
    <name evidence="2" type="ORF">DY000_02032377</name>
</gene>
<feature type="domain" description="Dilute" evidence="1">
    <location>
        <begin position="105"/>
        <end position="391"/>
    </location>
</feature>
<dbReference type="Pfam" id="PF01843">
    <property type="entry name" value="DIL"/>
    <property type="match status" value="1"/>
</dbReference>
<name>A0ABQ7DMB6_BRACR</name>
<evidence type="ECO:0000313" key="3">
    <source>
        <dbReference type="Proteomes" id="UP000266723"/>
    </source>
</evidence>
<dbReference type="Proteomes" id="UP000266723">
    <property type="component" value="Unassembled WGS sequence"/>
</dbReference>
<dbReference type="PANTHER" id="PTHR31344">
    <property type="entry name" value="NUCLEAR PORE COMPLEX PROTEIN NUP205"/>
    <property type="match status" value="1"/>
</dbReference>
<proteinExistence type="predicted"/>